<protein>
    <recommendedName>
        <fullName evidence="3">SH3 domain-containing protein</fullName>
    </recommendedName>
</protein>
<proteinExistence type="predicted"/>
<evidence type="ECO:0000259" key="3">
    <source>
        <dbReference type="SMART" id="SM00326"/>
    </source>
</evidence>
<evidence type="ECO:0000256" key="2">
    <source>
        <dbReference type="SAM" id="MobiDB-lite"/>
    </source>
</evidence>
<dbReference type="Gene3D" id="1.20.1270.60">
    <property type="entry name" value="Arfaptin homology (AH) domain/BAR domain"/>
    <property type="match status" value="1"/>
</dbReference>
<gene>
    <name evidence="4" type="ORF">HDU87_002459</name>
</gene>
<reference evidence="4" key="1">
    <citation type="submission" date="2020-05" db="EMBL/GenBank/DDBJ databases">
        <title>Phylogenomic resolution of chytrid fungi.</title>
        <authorList>
            <person name="Stajich J.E."/>
            <person name="Amses K."/>
            <person name="Simmons R."/>
            <person name="Seto K."/>
            <person name="Myers J."/>
            <person name="Bonds A."/>
            <person name="Quandt C.A."/>
            <person name="Barry K."/>
            <person name="Liu P."/>
            <person name="Grigoriev I."/>
            <person name="Longcore J.E."/>
            <person name="James T.Y."/>
        </authorList>
    </citation>
    <scope>NUCLEOTIDE SEQUENCE</scope>
    <source>
        <strain evidence="4">JEL0379</strain>
    </source>
</reference>
<keyword evidence="1" id="KW-0728">SH3 domain</keyword>
<dbReference type="InterPro" id="IPR027267">
    <property type="entry name" value="AH/BAR_dom_sf"/>
</dbReference>
<keyword evidence="5" id="KW-1185">Reference proteome</keyword>
<dbReference type="EMBL" id="JADGJQ010000019">
    <property type="protein sequence ID" value="KAJ3179891.1"/>
    <property type="molecule type" value="Genomic_DNA"/>
</dbReference>
<dbReference type="SMART" id="SM00326">
    <property type="entry name" value="SH3"/>
    <property type="match status" value="1"/>
</dbReference>
<comment type="caution">
    <text evidence="4">The sequence shown here is derived from an EMBL/GenBank/DDBJ whole genome shotgun (WGS) entry which is preliminary data.</text>
</comment>
<feature type="region of interest" description="Disordered" evidence="2">
    <location>
        <begin position="231"/>
        <end position="466"/>
    </location>
</feature>
<dbReference type="InterPro" id="IPR001452">
    <property type="entry name" value="SH3_domain"/>
</dbReference>
<evidence type="ECO:0000313" key="5">
    <source>
        <dbReference type="Proteomes" id="UP001212152"/>
    </source>
</evidence>
<feature type="compositionally biased region" description="Low complexity" evidence="2">
    <location>
        <begin position="414"/>
        <end position="425"/>
    </location>
</feature>
<feature type="domain" description="SH3" evidence="3">
    <location>
        <begin position="533"/>
        <end position="633"/>
    </location>
</feature>
<feature type="compositionally biased region" description="Low complexity" evidence="2">
    <location>
        <begin position="307"/>
        <end position="322"/>
    </location>
</feature>
<feature type="region of interest" description="Disordered" evidence="2">
    <location>
        <begin position="573"/>
        <end position="619"/>
    </location>
</feature>
<accession>A0AAD5XNT5</accession>
<dbReference type="AlphaFoldDB" id="A0AAD5XNT5"/>
<feature type="compositionally biased region" description="Polar residues" evidence="2">
    <location>
        <begin position="362"/>
        <end position="381"/>
    </location>
</feature>
<name>A0AAD5XNT5_9FUNG</name>
<evidence type="ECO:0000313" key="4">
    <source>
        <dbReference type="EMBL" id="KAJ3179891.1"/>
    </source>
</evidence>
<feature type="compositionally biased region" description="Low complexity" evidence="2">
    <location>
        <begin position="333"/>
        <end position="360"/>
    </location>
</feature>
<dbReference type="SUPFAM" id="SSF50044">
    <property type="entry name" value="SH3-domain"/>
    <property type="match status" value="1"/>
</dbReference>
<feature type="compositionally biased region" description="Polar residues" evidence="2">
    <location>
        <begin position="441"/>
        <end position="455"/>
    </location>
</feature>
<evidence type="ECO:0000256" key="1">
    <source>
        <dbReference type="ARBA" id="ARBA00022443"/>
    </source>
</evidence>
<dbReference type="InterPro" id="IPR036028">
    <property type="entry name" value="SH3-like_dom_sf"/>
</dbReference>
<dbReference type="CDD" id="cd00174">
    <property type="entry name" value="SH3"/>
    <property type="match status" value="1"/>
</dbReference>
<feature type="compositionally biased region" description="Low complexity" evidence="2">
    <location>
        <begin position="456"/>
        <end position="466"/>
    </location>
</feature>
<dbReference type="Pfam" id="PF00018">
    <property type="entry name" value="SH3_1"/>
    <property type="match status" value="1"/>
</dbReference>
<feature type="compositionally biased region" description="Low complexity" evidence="2">
    <location>
        <begin position="235"/>
        <end position="248"/>
    </location>
</feature>
<dbReference type="Proteomes" id="UP001212152">
    <property type="component" value="Unassembled WGS sequence"/>
</dbReference>
<organism evidence="4 5">
    <name type="scientific">Geranomyces variabilis</name>
    <dbReference type="NCBI Taxonomy" id="109894"/>
    <lineage>
        <taxon>Eukaryota</taxon>
        <taxon>Fungi</taxon>
        <taxon>Fungi incertae sedis</taxon>
        <taxon>Chytridiomycota</taxon>
        <taxon>Chytridiomycota incertae sedis</taxon>
        <taxon>Chytridiomycetes</taxon>
        <taxon>Spizellomycetales</taxon>
        <taxon>Powellomycetaceae</taxon>
        <taxon>Geranomyces</taxon>
    </lineage>
</organism>
<dbReference type="Gene3D" id="2.30.30.40">
    <property type="entry name" value="SH3 Domains"/>
    <property type="match status" value="1"/>
</dbReference>
<sequence length="635" mass="67529">MLASSAPHSPSATTAASAYPAISDSLLRQDSKDAITKSTHLVKLIGKHRIALGSVAQTMADMGDALADLGRARAVRVAERSTPHGLNRDAMRNCGEFHITMAKRIREYTDRILRELEEPLQNSIDEHAHTVTSNEKRLAHMEREISDKVKKSEMRTKKKWNRDAAQAEQATRDLARYTLELSDLKFHNQNIIVGEEARHVRVMEDQWAALLRSLSGLLGKSLTDASACLEKLSDSSKGSSSASSARKGGLYGNNAPIPASALRRGSLDSNMGDVNIKPAEEKPSYNSLGRRVAKMVGAVSGSGNSHTPNSSISSAGSGNTSPRRGAGGERAASPRSNSTSPNGSSGTASPSMSSSSQGLGAINTTNLGAGQSTFPQLSLPSFSPLGSAPPSNPLAPQEQQHYQPAAAPRPIIKSANSSSNNASSSDKQRRVAFPTSKPIATVQQTPDQPITQGDGSQPSPSQQQSLSSLYPDIFAAENTHIAQTPVLAHRAIVRNPAVYVAGGEGDAESQIGSVVGTTESLVGVLPSGSRNLDLVYAIHDFDARSAKEMSLRKGDVMEVKKRHGTWIYGTKFSRRQKASDDPNSPAAGVTNPTARSASDRFRRGIPQDSSAEQTKTEKPEVGWIPMAFVAKFSAA</sequence>